<feature type="region of interest" description="Disordered" evidence="1">
    <location>
        <begin position="1"/>
        <end position="24"/>
    </location>
</feature>
<sequence>MKANEEIPHLRFGNSRAHGRGKFL</sequence>
<organism evidence="2">
    <name type="scientific">marine metagenome</name>
    <dbReference type="NCBI Taxonomy" id="408172"/>
    <lineage>
        <taxon>unclassified sequences</taxon>
        <taxon>metagenomes</taxon>
        <taxon>ecological metagenomes</taxon>
    </lineage>
</organism>
<gene>
    <name evidence="2" type="ORF">METZ01_LOCUS294668</name>
</gene>
<evidence type="ECO:0000256" key="1">
    <source>
        <dbReference type="SAM" id="MobiDB-lite"/>
    </source>
</evidence>
<accession>A0A382LYI3</accession>
<proteinExistence type="predicted"/>
<dbReference type="EMBL" id="UINC01090139">
    <property type="protein sequence ID" value="SVC41814.1"/>
    <property type="molecule type" value="Genomic_DNA"/>
</dbReference>
<name>A0A382LYI3_9ZZZZ</name>
<reference evidence="2" key="1">
    <citation type="submission" date="2018-05" db="EMBL/GenBank/DDBJ databases">
        <authorList>
            <person name="Lanie J.A."/>
            <person name="Ng W.-L."/>
            <person name="Kazmierczak K.M."/>
            <person name="Andrzejewski T.M."/>
            <person name="Davidsen T.M."/>
            <person name="Wayne K.J."/>
            <person name="Tettelin H."/>
            <person name="Glass J.I."/>
            <person name="Rusch D."/>
            <person name="Podicherti R."/>
            <person name="Tsui H.-C.T."/>
            <person name="Winkler M.E."/>
        </authorList>
    </citation>
    <scope>NUCLEOTIDE SEQUENCE</scope>
</reference>
<protein>
    <submittedName>
        <fullName evidence="2">Uncharacterized protein</fullName>
    </submittedName>
</protein>
<dbReference type="AlphaFoldDB" id="A0A382LYI3"/>
<evidence type="ECO:0000313" key="2">
    <source>
        <dbReference type="EMBL" id="SVC41814.1"/>
    </source>
</evidence>